<protein>
    <submittedName>
        <fullName evidence="1">Uncharacterized protein</fullName>
    </submittedName>
</protein>
<gene>
    <name evidence="1" type="ORF">K470DRAFT_265262</name>
</gene>
<dbReference type="EMBL" id="MU005993">
    <property type="protein sequence ID" value="KAF2859386.1"/>
    <property type="molecule type" value="Genomic_DNA"/>
</dbReference>
<organism evidence="1 2">
    <name type="scientific">Piedraia hortae CBS 480.64</name>
    <dbReference type="NCBI Taxonomy" id="1314780"/>
    <lineage>
        <taxon>Eukaryota</taxon>
        <taxon>Fungi</taxon>
        <taxon>Dikarya</taxon>
        <taxon>Ascomycota</taxon>
        <taxon>Pezizomycotina</taxon>
        <taxon>Dothideomycetes</taxon>
        <taxon>Dothideomycetidae</taxon>
        <taxon>Capnodiales</taxon>
        <taxon>Piedraiaceae</taxon>
        <taxon>Piedraia</taxon>
    </lineage>
</organism>
<accession>A0A6A7BVK9</accession>
<dbReference type="AlphaFoldDB" id="A0A6A7BVK9"/>
<evidence type="ECO:0000313" key="2">
    <source>
        <dbReference type="Proteomes" id="UP000799421"/>
    </source>
</evidence>
<sequence>MIDFDNDDLGISPLQDELTSVLTLRFGCEVWPVTLPSSSSSIWAPMYSMIGVFDRLIQAGRAKEGNLVILVFSGHGKLCGKIYSAVALLAANGDFSRNTLSWHNMTELLDSTGCDQIHLLICCHFGEVSSPNTEVFAATSATKATSRSLQTDITRALIDELKVANEPILLPSLYAEANYQQQESRVRSSASLCRPTLDADDVASFKRPLQKMVPNATTGLELAVEGVFHGDSSVDLITVPVQIWCYLRPTTKLNFVAHVKSGNELLRWAEGEG</sequence>
<keyword evidence="2" id="KW-1185">Reference proteome</keyword>
<reference evidence="1" key="1">
    <citation type="journal article" date="2020" name="Stud. Mycol.">
        <title>101 Dothideomycetes genomes: a test case for predicting lifestyles and emergence of pathogens.</title>
        <authorList>
            <person name="Haridas S."/>
            <person name="Albert R."/>
            <person name="Binder M."/>
            <person name="Bloem J."/>
            <person name="Labutti K."/>
            <person name="Salamov A."/>
            <person name="Andreopoulos B."/>
            <person name="Baker S."/>
            <person name="Barry K."/>
            <person name="Bills G."/>
            <person name="Bluhm B."/>
            <person name="Cannon C."/>
            <person name="Castanera R."/>
            <person name="Culley D."/>
            <person name="Daum C."/>
            <person name="Ezra D."/>
            <person name="Gonzalez J."/>
            <person name="Henrissat B."/>
            <person name="Kuo A."/>
            <person name="Liang C."/>
            <person name="Lipzen A."/>
            <person name="Lutzoni F."/>
            <person name="Magnuson J."/>
            <person name="Mondo S."/>
            <person name="Nolan M."/>
            <person name="Ohm R."/>
            <person name="Pangilinan J."/>
            <person name="Park H.-J."/>
            <person name="Ramirez L."/>
            <person name="Alfaro M."/>
            <person name="Sun H."/>
            <person name="Tritt A."/>
            <person name="Yoshinaga Y."/>
            <person name="Zwiers L.-H."/>
            <person name="Turgeon B."/>
            <person name="Goodwin S."/>
            <person name="Spatafora J."/>
            <person name="Crous P."/>
            <person name="Grigoriev I."/>
        </authorList>
    </citation>
    <scope>NUCLEOTIDE SEQUENCE</scope>
    <source>
        <strain evidence="1">CBS 480.64</strain>
    </source>
</reference>
<dbReference type="Proteomes" id="UP000799421">
    <property type="component" value="Unassembled WGS sequence"/>
</dbReference>
<evidence type="ECO:0000313" key="1">
    <source>
        <dbReference type="EMBL" id="KAF2859386.1"/>
    </source>
</evidence>
<proteinExistence type="predicted"/>
<dbReference type="OrthoDB" id="3688820at2759"/>
<name>A0A6A7BVK9_9PEZI</name>